<dbReference type="GO" id="GO:0008476">
    <property type="term" value="F:protein-tyrosine sulfotransferase activity"/>
    <property type="evidence" value="ECO:0007669"/>
    <property type="project" value="InterPro"/>
</dbReference>
<reference evidence="2 3" key="1">
    <citation type="submission" date="2023-06" db="EMBL/GenBank/DDBJ databases">
        <title>Parasedimentitalea psychrophila sp. nov., a psychrophilic bacterium isolated from deep-sea sediment.</title>
        <authorList>
            <person name="Li A."/>
        </authorList>
    </citation>
    <scope>NUCLEOTIDE SEQUENCE [LARGE SCALE GENOMIC DNA]</scope>
    <source>
        <strain evidence="2 3">QS115</strain>
        <plasmid evidence="2 3">pQS-1</plasmid>
    </source>
</reference>
<dbReference type="PANTHER" id="PTHR12788:SF10">
    <property type="entry name" value="PROTEIN-TYROSINE SULFOTRANSFERASE"/>
    <property type="match status" value="1"/>
</dbReference>
<keyword evidence="2" id="KW-0614">Plasmid</keyword>
<protein>
    <submittedName>
        <fullName evidence="2">Sulfotransferase</fullName>
        <ecNumber evidence="2">2.8.2.-</ecNumber>
    </submittedName>
</protein>
<name>A0A9Y2P5A8_9RHOB</name>
<dbReference type="InterPro" id="IPR027417">
    <property type="entry name" value="P-loop_NTPase"/>
</dbReference>
<dbReference type="PANTHER" id="PTHR12788">
    <property type="entry name" value="PROTEIN-TYROSINE SULFOTRANSFERASE 2"/>
    <property type="match status" value="1"/>
</dbReference>
<dbReference type="KEGG" id="ppso:QPJ95_23465"/>
<evidence type="ECO:0000313" key="2">
    <source>
        <dbReference type="EMBL" id="WIY27737.1"/>
    </source>
</evidence>
<dbReference type="EC" id="2.8.2.-" evidence="2"/>
<gene>
    <name evidence="2" type="ORF">QPJ95_23465</name>
</gene>
<sequence length="328" mass="37611">MQHFSGPLFLVGSPRSGTKLLRDLLNRNSVINLCDPESHFIPFLFQRHGGDPERFEVDLDRLYEDFQRTPFQIYRRSKGQVVMERADFETVGQAQNWGEAFEVILRFYGEGAVPGQGVWGDKTPSYVLEMNLLKTIFPTARFVHIIRDPRDVAVSAQKAWRHNVLRVASKWARDMAAARQSASRLGGDYLQVYYEQLLENPEMELRRISDFLGHAFEMEMTTLSAPSENIGTAKGKLYIDAANVEKFRRVLLPKRQKRIEEIVHDAVEGTPYILDYAHHNRVLSPSVRTWLALVDGARSVAHKIRRKGLVNGIRISIGNRLQKRRNAP</sequence>
<evidence type="ECO:0000313" key="3">
    <source>
        <dbReference type="Proteomes" id="UP001238334"/>
    </source>
</evidence>
<dbReference type="SUPFAM" id="SSF52540">
    <property type="entry name" value="P-loop containing nucleoside triphosphate hydrolases"/>
    <property type="match status" value="1"/>
</dbReference>
<dbReference type="AlphaFoldDB" id="A0A9Y2P5A8"/>
<dbReference type="RefSeq" id="WP_270920741.1">
    <property type="nucleotide sequence ID" value="NZ_CP127248.1"/>
</dbReference>
<keyword evidence="3" id="KW-1185">Reference proteome</keyword>
<dbReference type="Gene3D" id="3.40.50.300">
    <property type="entry name" value="P-loop containing nucleotide triphosphate hydrolases"/>
    <property type="match status" value="1"/>
</dbReference>
<organism evidence="2 3">
    <name type="scientific">Parasedimentitalea psychrophila</name>
    <dbReference type="NCBI Taxonomy" id="2997337"/>
    <lineage>
        <taxon>Bacteria</taxon>
        <taxon>Pseudomonadati</taxon>
        <taxon>Pseudomonadota</taxon>
        <taxon>Alphaproteobacteria</taxon>
        <taxon>Rhodobacterales</taxon>
        <taxon>Paracoccaceae</taxon>
        <taxon>Parasedimentitalea</taxon>
    </lineage>
</organism>
<geneLocation type="plasmid" evidence="2 3">
    <name>pQS-1</name>
</geneLocation>
<dbReference type="Proteomes" id="UP001238334">
    <property type="component" value="Plasmid pQS-1"/>
</dbReference>
<evidence type="ECO:0000256" key="1">
    <source>
        <dbReference type="ARBA" id="ARBA00022679"/>
    </source>
</evidence>
<proteinExistence type="predicted"/>
<dbReference type="InterPro" id="IPR026634">
    <property type="entry name" value="TPST-like"/>
</dbReference>
<dbReference type="EMBL" id="CP127248">
    <property type="protein sequence ID" value="WIY27737.1"/>
    <property type="molecule type" value="Genomic_DNA"/>
</dbReference>
<keyword evidence="1 2" id="KW-0808">Transferase</keyword>
<dbReference type="Pfam" id="PF13469">
    <property type="entry name" value="Sulfotransfer_3"/>
    <property type="match status" value="1"/>
</dbReference>
<accession>A0A9Y2P5A8</accession>